<keyword evidence="17 23" id="KW-1133">Transmembrane helix</keyword>
<dbReference type="EMBL" id="OK649922">
    <property type="protein sequence ID" value="UZA61236.1"/>
    <property type="molecule type" value="Genomic_DNA"/>
</dbReference>
<dbReference type="EC" id="7.1.1.9" evidence="7 22"/>
<reference evidence="25" key="1">
    <citation type="journal article" date="2022" name="Polar Biol.">
        <title>Mitochondrial genomes provide insight into interfamilial relationships within Pycnogonida.</title>
        <authorList>
            <person name="Zehnpfennig J.R."/>
            <person name="Varney R.M."/>
            <person name="Halanych K.M."/>
            <person name="Mahon A.R."/>
        </authorList>
    </citation>
    <scope>NUCLEOTIDE SEQUENCE</scope>
</reference>
<evidence type="ECO:0000256" key="1">
    <source>
        <dbReference type="ARBA" id="ARBA00001935"/>
    </source>
</evidence>
<evidence type="ECO:0000256" key="23">
    <source>
        <dbReference type="SAM" id="Phobius"/>
    </source>
</evidence>
<keyword evidence="9 22" id="KW-0813">Transport</keyword>
<keyword evidence="11 22" id="KW-0679">Respiratory chain</keyword>
<evidence type="ECO:0000256" key="21">
    <source>
        <dbReference type="ARBA" id="ARBA00049512"/>
    </source>
</evidence>
<sequence length="511" mass="57313">MLPRWIFSTNHKDIGTLYLIFGVWSGLIGTALSILIRSELSTPGTLIGNDQIYNVIVTSHAFIMIFFTVMPLMIGSFGNWLVPLMIGAPDMAFPRLNNMSFWLLPPSISLLLFSSIIEIGAGTGWTVYPPLSLNISHSGPSVDMVIFSLHMAGISSILGAINFITTIINMRTPGLSYSLTPLFVWSILITAILLLLSLPVLAGAITMLLTDRNFNTTFFDPAGGGDPILYQHLFWFFGHPEVYILILPGFGMISHIILTQSGKKEIFGNLGMIYAMVTIGFLGFIVWAHHMFTVGMDVDTRAYFTAATMIIAIPTGIKIFSWMATIHGSQIFYTPQLLWAMGFVFLFTIGGLTGVILANSSIDINLHDTYYVVAHFHYVLSMGAIFAILAGFSTWFYLFSGVFLNPRWLKSQFFMMFIGVNMTFFPQHFLGLSGMPRRYSDYPDTYITWNLVSSYGSLISLFAVLFLLFIIWEALISKRVIFFNSNFNSIEWSMSFPPKDHTYNQLILMTK</sequence>
<evidence type="ECO:0000256" key="11">
    <source>
        <dbReference type="ARBA" id="ARBA00022660"/>
    </source>
</evidence>
<evidence type="ECO:0000256" key="12">
    <source>
        <dbReference type="ARBA" id="ARBA00022692"/>
    </source>
</evidence>
<feature type="transmembrane region" description="Helical" evidence="23">
    <location>
        <begin position="270"/>
        <end position="290"/>
    </location>
</feature>
<dbReference type="InterPro" id="IPR036927">
    <property type="entry name" value="Cyt_c_oxase-like_su1_sf"/>
</dbReference>
<comment type="similarity">
    <text evidence="5 22">Belongs to the heme-copper respiratory oxidase family.</text>
</comment>
<evidence type="ECO:0000313" key="25">
    <source>
        <dbReference type="EMBL" id="UZA61236.1"/>
    </source>
</evidence>
<dbReference type="SUPFAM" id="SSF81442">
    <property type="entry name" value="Cytochrome c oxidase subunit I-like"/>
    <property type="match status" value="1"/>
</dbReference>
<evidence type="ECO:0000256" key="2">
    <source>
        <dbReference type="ARBA" id="ARBA00001971"/>
    </source>
</evidence>
<dbReference type="RefSeq" id="YP_010564833.1">
    <property type="nucleotide sequence ID" value="NC_068617.1"/>
</dbReference>
<keyword evidence="12 22" id="KW-0812">Transmembrane</keyword>
<keyword evidence="16 22" id="KW-0249">Electron transport</keyword>
<dbReference type="PANTHER" id="PTHR10422:SF18">
    <property type="entry name" value="CYTOCHROME C OXIDASE SUBUNIT 1"/>
    <property type="match status" value="1"/>
</dbReference>
<dbReference type="CDD" id="cd01663">
    <property type="entry name" value="Cyt_c_Oxidase_I"/>
    <property type="match status" value="1"/>
</dbReference>
<evidence type="ECO:0000256" key="14">
    <source>
        <dbReference type="ARBA" id="ARBA00022842"/>
    </source>
</evidence>
<feature type="domain" description="Cytochrome oxidase subunit I profile" evidence="24">
    <location>
        <begin position="1"/>
        <end position="510"/>
    </location>
</feature>
<comment type="cofactor">
    <cofactor evidence="1">
        <name>Cu cation</name>
        <dbReference type="ChEBI" id="CHEBI:23378"/>
    </cofactor>
</comment>
<keyword evidence="20 22" id="KW-0472">Membrane</keyword>
<keyword evidence="22" id="KW-0999">Mitochondrion inner membrane</keyword>
<dbReference type="PROSITE" id="PS00077">
    <property type="entry name" value="COX1_CUB"/>
    <property type="match status" value="1"/>
</dbReference>
<evidence type="ECO:0000256" key="8">
    <source>
        <dbReference type="ARBA" id="ARBA00015947"/>
    </source>
</evidence>
<dbReference type="InterPro" id="IPR000883">
    <property type="entry name" value="Cyt_C_Oxase_1"/>
</dbReference>
<feature type="transmembrane region" description="Helical" evidence="23">
    <location>
        <begin position="302"/>
        <end position="325"/>
    </location>
</feature>
<evidence type="ECO:0000256" key="6">
    <source>
        <dbReference type="ARBA" id="ARBA00011164"/>
    </source>
</evidence>
<evidence type="ECO:0000256" key="13">
    <source>
        <dbReference type="ARBA" id="ARBA00022723"/>
    </source>
</evidence>
<evidence type="ECO:0000256" key="4">
    <source>
        <dbReference type="ARBA" id="ARBA00004673"/>
    </source>
</evidence>
<dbReference type="Gene3D" id="1.20.210.10">
    <property type="entry name" value="Cytochrome c oxidase-like, subunit I domain"/>
    <property type="match status" value="1"/>
</dbReference>
<keyword evidence="13 22" id="KW-0479">Metal-binding</keyword>
<comment type="cofactor">
    <cofactor evidence="2">
        <name>heme</name>
        <dbReference type="ChEBI" id="CHEBI:30413"/>
    </cofactor>
</comment>
<feature type="transmembrane region" description="Helical" evidence="23">
    <location>
        <begin position="103"/>
        <end position="125"/>
    </location>
</feature>
<dbReference type="PROSITE" id="PS50855">
    <property type="entry name" value="COX1"/>
    <property type="match status" value="1"/>
</dbReference>
<dbReference type="InterPro" id="IPR023616">
    <property type="entry name" value="Cyt_c_oxase-like_su1_dom"/>
</dbReference>
<comment type="subunit">
    <text evidence="6">Component of the cytochrome c oxidase (complex IV, CIV), a multisubunit enzyme composed of a catalytic core of 3 subunits and several supernumerary subunits. The complex exists as a monomer or a dimer and forms supercomplexes (SCs) in the inner mitochondrial membrane with ubiquinol-cytochrome c oxidoreductase (cytochrome b-c1 complex, complex III, CIII).</text>
</comment>
<evidence type="ECO:0000256" key="20">
    <source>
        <dbReference type="ARBA" id="ARBA00023136"/>
    </source>
</evidence>
<feature type="transmembrane region" description="Helical" evidence="23">
    <location>
        <begin position="56"/>
        <end position="82"/>
    </location>
</feature>
<feature type="transmembrane region" description="Helical" evidence="23">
    <location>
        <begin position="455"/>
        <end position="476"/>
    </location>
</feature>
<dbReference type="GO" id="GO:0046872">
    <property type="term" value="F:metal ion binding"/>
    <property type="evidence" value="ECO:0007669"/>
    <property type="project" value="UniProtKB-KW"/>
</dbReference>
<dbReference type="PANTHER" id="PTHR10422">
    <property type="entry name" value="CYTOCHROME C OXIDASE SUBUNIT 1"/>
    <property type="match status" value="1"/>
</dbReference>
<feature type="transmembrane region" description="Helical" evidence="23">
    <location>
        <begin position="145"/>
        <end position="170"/>
    </location>
</feature>
<dbReference type="PRINTS" id="PR01165">
    <property type="entry name" value="CYCOXIDASEI"/>
</dbReference>
<feature type="transmembrane region" description="Helical" evidence="23">
    <location>
        <begin position="378"/>
        <end position="404"/>
    </location>
</feature>
<dbReference type="Pfam" id="PF00115">
    <property type="entry name" value="COX1"/>
    <property type="match status" value="1"/>
</dbReference>
<dbReference type="FunFam" id="1.20.210.10:FF:000001">
    <property type="entry name" value="Cytochrome c oxidase subunit 1"/>
    <property type="match status" value="1"/>
</dbReference>
<evidence type="ECO:0000256" key="22">
    <source>
        <dbReference type="RuleBase" id="RU000369"/>
    </source>
</evidence>
<keyword evidence="15" id="KW-1278">Translocase</keyword>
<comment type="pathway">
    <text evidence="4 22">Energy metabolism; oxidative phosphorylation.</text>
</comment>
<dbReference type="GO" id="GO:0004129">
    <property type="term" value="F:cytochrome-c oxidase activity"/>
    <property type="evidence" value="ECO:0007669"/>
    <property type="project" value="UniProtKB-EC"/>
</dbReference>
<comment type="catalytic activity">
    <reaction evidence="21">
        <text>4 Fe(II)-[cytochrome c] + O2 + 8 H(+)(in) = 4 Fe(III)-[cytochrome c] + 2 H2O + 4 H(+)(out)</text>
        <dbReference type="Rhea" id="RHEA:11436"/>
        <dbReference type="Rhea" id="RHEA-COMP:10350"/>
        <dbReference type="Rhea" id="RHEA-COMP:14399"/>
        <dbReference type="ChEBI" id="CHEBI:15377"/>
        <dbReference type="ChEBI" id="CHEBI:15378"/>
        <dbReference type="ChEBI" id="CHEBI:15379"/>
        <dbReference type="ChEBI" id="CHEBI:29033"/>
        <dbReference type="ChEBI" id="CHEBI:29034"/>
        <dbReference type="EC" id="7.1.1.9"/>
    </reaction>
    <physiologicalReaction direction="left-to-right" evidence="21">
        <dbReference type="Rhea" id="RHEA:11437"/>
    </physiologicalReaction>
</comment>
<name>A0A9E8ADP8_9CHEL</name>
<comment type="subcellular location">
    <subcellularLocation>
        <location evidence="3">Membrane</location>
        <topology evidence="3">Multi-pass membrane protein</topology>
    </subcellularLocation>
    <subcellularLocation>
        <location evidence="22">Mitochondrion inner membrane</location>
        <topology evidence="22">Multi-pass membrane protein</topology>
    </subcellularLocation>
</comment>
<dbReference type="GO" id="GO:0045277">
    <property type="term" value="C:respiratory chain complex IV"/>
    <property type="evidence" value="ECO:0007669"/>
    <property type="project" value="InterPro"/>
</dbReference>
<evidence type="ECO:0000256" key="15">
    <source>
        <dbReference type="ARBA" id="ARBA00022967"/>
    </source>
</evidence>
<evidence type="ECO:0000256" key="9">
    <source>
        <dbReference type="ARBA" id="ARBA00022448"/>
    </source>
</evidence>
<evidence type="ECO:0000256" key="5">
    <source>
        <dbReference type="ARBA" id="ARBA00009578"/>
    </source>
</evidence>
<geneLocation type="mitochondrion" evidence="25"/>
<proteinExistence type="inferred from homology"/>
<dbReference type="InterPro" id="IPR023615">
    <property type="entry name" value="Cyt_c_Oxase_su1_BS"/>
</dbReference>
<organism evidence="25">
    <name type="scientific">Anoplodactylus australis</name>
    <dbReference type="NCBI Taxonomy" id="2992006"/>
    <lineage>
        <taxon>Eukaryota</taxon>
        <taxon>Metazoa</taxon>
        <taxon>Ecdysozoa</taxon>
        <taxon>Arthropoda</taxon>
        <taxon>Chelicerata</taxon>
        <taxon>Pycnogonida</taxon>
        <taxon>Pantopoda</taxon>
        <taxon>Phoxichilidiidae</taxon>
        <taxon>Anoplodactylus</taxon>
    </lineage>
</organism>
<evidence type="ECO:0000256" key="10">
    <source>
        <dbReference type="ARBA" id="ARBA00022617"/>
    </source>
</evidence>
<dbReference type="GO" id="GO:0015990">
    <property type="term" value="P:electron transport coupled proton transport"/>
    <property type="evidence" value="ECO:0007669"/>
    <property type="project" value="TreeGrafter"/>
</dbReference>
<keyword evidence="10 22" id="KW-0349">Heme</keyword>
<dbReference type="GeneID" id="76806449"/>
<evidence type="ECO:0000256" key="19">
    <source>
        <dbReference type="ARBA" id="ARBA00023008"/>
    </source>
</evidence>
<keyword evidence="18 22" id="KW-0408">Iron</keyword>
<accession>A0A9E8ADP8</accession>
<feature type="transmembrane region" description="Helical" evidence="23">
    <location>
        <begin position="182"/>
        <end position="209"/>
    </location>
</feature>
<feature type="transmembrane region" description="Helical" evidence="23">
    <location>
        <begin position="242"/>
        <end position="258"/>
    </location>
</feature>
<evidence type="ECO:0000256" key="3">
    <source>
        <dbReference type="ARBA" id="ARBA00004141"/>
    </source>
</evidence>
<evidence type="ECO:0000256" key="17">
    <source>
        <dbReference type="ARBA" id="ARBA00022989"/>
    </source>
</evidence>
<evidence type="ECO:0000259" key="24">
    <source>
        <dbReference type="PROSITE" id="PS50855"/>
    </source>
</evidence>
<dbReference type="GO" id="GO:0006123">
    <property type="term" value="P:mitochondrial electron transport, cytochrome c to oxygen"/>
    <property type="evidence" value="ECO:0007669"/>
    <property type="project" value="TreeGrafter"/>
</dbReference>
<keyword evidence="14" id="KW-0460">Magnesium</keyword>
<comment type="function">
    <text evidence="22">Component of the cytochrome c oxidase, the last enzyme in the mitochondrial electron transport chain which drives oxidative phosphorylation. The respiratory chain contains 3 multisubunit complexes succinate dehydrogenase (complex II, CII), ubiquinol-cytochrome c oxidoreductase (cytochrome b-c1 complex, complex III, CIII) and cytochrome c oxidase (complex IV, CIV), that cooperate to transfer electrons derived from NADH and succinate to molecular oxygen, creating an electrochemical gradient over the inner membrane that drives transmembrane transport and the ATP synthase. Cytochrome c oxidase is the component of the respiratory chain that catalyzes the reduction of oxygen to water. Electrons originating from reduced cytochrome c in the intermembrane space (IMS) are transferred via the dinuclear copper A center (CU(A)) of subunit 2 and heme A of subunit 1 to the active site in subunit 1, a binuclear center (BNC) formed by heme A3 and copper B (CU(B)). The BNC reduces molecular oxygen to 2 water molecules using 4 electrons from cytochrome c in the IMS and 4 protons from the mitochondrial matrix.</text>
</comment>
<evidence type="ECO:0000256" key="18">
    <source>
        <dbReference type="ARBA" id="ARBA00023004"/>
    </source>
</evidence>
<feature type="transmembrane region" description="Helical" evidence="23">
    <location>
        <begin position="413"/>
        <end position="435"/>
    </location>
</feature>
<dbReference type="GO" id="GO:0020037">
    <property type="term" value="F:heme binding"/>
    <property type="evidence" value="ECO:0007669"/>
    <property type="project" value="InterPro"/>
</dbReference>
<feature type="transmembrane region" description="Helical" evidence="23">
    <location>
        <begin position="337"/>
        <end position="358"/>
    </location>
</feature>
<keyword evidence="22 25" id="KW-0496">Mitochondrion</keyword>
<feature type="transmembrane region" description="Helical" evidence="23">
    <location>
        <begin position="16"/>
        <end position="36"/>
    </location>
</feature>
<dbReference type="InterPro" id="IPR033944">
    <property type="entry name" value="Cyt_c_oxase_su1_dom"/>
</dbReference>
<keyword evidence="19 22" id="KW-0186">Copper</keyword>
<evidence type="ECO:0000256" key="16">
    <source>
        <dbReference type="ARBA" id="ARBA00022982"/>
    </source>
</evidence>
<evidence type="ECO:0000256" key="7">
    <source>
        <dbReference type="ARBA" id="ARBA00012949"/>
    </source>
</evidence>
<protein>
    <recommendedName>
        <fullName evidence="8 22">Cytochrome c oxidase subunit 1</fullName>
        <ecNumber evidence="7 22">7.1.1.9</ecNumber>
    </recommendedName>
</protein>
<gene>
    <name evidence="25" type="primary">cox1</name>
</gene>
<dbReference type="AlphaFoldDB" id="A0A9E8ADP8"/>
<dbReference type="GO" id="GO:0005743">
    <property type="term" value="C:mitochondrial inner membrane"/>
    <property type="evidence" value="ECO:0007669"/>
    <property type="project" value="UniProtKB-SubCell"/>
</dbReference>